<dbReference type="EMBL" id="FUEG01000001">
    <property type="protein sequence ID" value="SJK98156.1"/>
    <property type="molecule type" value="Genomic_DNA"/>
</dbReference>
<name>A0A284QNW5_ARMOS</name>
<evidence type="ECO:0000313" key="3">
    <source>
        <dbReference type="EMBL" id="SJK98156.1"/>
    </source>
</evidence>
<evidence type="ECO:0000256" key="1">
    <source>
        <dbReference type="SAM" id="MobiDB-lite"/>
    </source>
</evidence>
<feature type="region of interest" description="Disordered" evidence="1">
    <location>
        <begin position="1"/>
        <end position="39"/>
    </location>
</feature>
<reference evidence="4" key="1">
    <citation type="journal article" date="2017" name="Nat. Ecol. Evol.">
        <title>Genome expansion and lineage-specific genetic innovations in the forest pathogenic fungi Armillaria.</title>
        <authorList>
            <person name="Sipos G."/>
            <person name="Prasanna A.N."/>
            <person name="Walter M.C."/>
            <person name="O'Connor E."/>
            <person name="Balint B."/>
            <person name="Krizsan K."/>
            <person name="Kiss B."/>
            <person name="Hess J."/>
            <person name="Varga T."/>
            <person name="Slot J."/>
            <person name="Riley R."/>
            <person name="Boka B."/>
            <person name="Rigling D."/>
            <person name="Barry K."/>
            <person name="Lee J."/>
            <person name="Mihaltcheva S."/>
            <person name="LaButti K."/>
            <person name="Lipzen A."/>
            <person name="Waldron R."/>
            <person name="Moloney N.M."/>
            <person name="Sperisen C."/>
            <person name="Kredics L."/>
            <person name="Vagvoelgyi C."/>
            <person name="Patrignani A."/>
            <person name="Fitzpatrick D."/>
            <person name="Nagy I."/>
            <person name="Doyle S."/>
            <person name="Anderson J.B."/>
            <person name="Grigoriev I.V."/>
            <person name="Gueldener U."/>
            <person name="Muensterkoetter M."/>
            <person name="Nagy L.G."/>
        </authorList>
    </citation>
    <scope>NUCLEOTIDE SEQUENCE [LARGE SCALE GENOMIC DNA]</scope>
    <source>
        <strain evidence="4">C18/9</strain>
    </source>
</reference>
<feature type="region of interest" description="Disordered" evidence="1">
    <location>
        <begin position="198"/>
        <end position="217"/>
    </location>
</feature>
<feature type="compositionally biased region" description="Low complexity" evidence="1">
    <location>
        <begin position="16"/>
        <end position="31"/>
    </location>
</feature>
<evidence type="ECO:0000256" key="2">
    <source>
        <dbReference type="SAM" id="Phobius"/>
    </source>
</evidence>
<organism evidence="3 4">
    <name type="scientific">Armillaria ostoyae</name>
    <name type="common">Armillaria root rot fungus</name>
    <dbReference type="NCBI Taxonomy" id="47428"/>
    <lineage>
        <taxon>Eukaryota</taxon>
        <taxon>Fungi</taxon>
        <taxon>Dikarya</taxon>
        <taxon>Basidiomycota</taxon>
        <taxon>Agaricomycotina</taxon>
        <taxon>Agaricomycetes</taxon>
        <taxon>Agaricomycetidae</taxon>
        <taxon>Agaricales</taxon>
        <taxon>Marasmiineae</taxon>
        <taxon>Physalacriaceae</taxon>
        <taxon>Armillaria</taxon>
    </lineage>
</organism>
<evidence type="ECO:0000313" key="4">
    <source>
        <dbReference type="Proteomes" id="UP000219338"/>
    </source>
</evidence>
<accession>A0A284QNW5</accession>
<dbReference type="OMA" id="DHESQHI"/>
<dbReference type="AlphaFoldDB" id="A0A284QNW5"/>
<dbReference type="OrthoDB" id="3049267at2759"/>
<keyword evidence="2" id="KW-1133">Transmembrane helix</keyword>
<feature type="compositionally biased region" description="Basic and acidic residues" evidence="1">
    <location>
        <begin position="145"/>
        <end position="154"/>
    </location>
</feature>
<feature type="transmembrane region" description="Helical" evidence="2">
    <location>
        <begin position="82"/>
        <end position="105"/>
    </location>
</feature>
<gene>
    <name evidence="3" type="ORF">ARMOST_01417</name>
</gene>
<keyword evidence="2" id="KW-0472">Membrane</keyword>
<proteinExistence type="predicted"/>
<feature type="region of interest" description="Disordered" evidence="1">
    <location>
        <begin position="109"/>
        <end position="178"/>
    </location>
</feature>
<sequence length="217" mass="23852">MIILEEDERTPLKGDSTTPVSPTSPSQLSSPDSPPSYNEAVVCNPFSRHPSYDAIPIPESLNLESLDRVSDKRRRRRNRHRVHMMLLFLALTGCIVFWLTFAIFFEPGGLARKGGRNPPPGPPPDGRKHRGPPPEEEEENSRGPPDGEDRRRGDGPPPEAVDEGPHGDGPPPPPDDAVKALAASVVPSYNVCFDLTSAKPPEDHESQHILQDIITWS</sequence>
<protein>
    <submittedName>
        <fullName evidence="3">Uncharacterized protein</fullName>
    </submittedName>
</protein>
<keyword evidence="4" id="KW-1185">Reference proteome</keyword>
<dbReference type="Proteomes" id="UP000219338">
    <property type="component" value="Unassembled WGS sequence"/>
</dbReference>
<keyword evidence="2" id="KW-0812">Transmembrane</keyword>